<sequence>MPATFEEILISRPFKFIIGPDEVTIVVHEAVLAEQSPALAALMRGEMAESVAGESRWMDVDKGTFIRFAQFAYTGDYSISKGSTAQAVVEAESSSQEPRVLDGWGSSFATRSSVAPPAPRTSALEPEDEWLFEVRSKKRKKSKNGPLNLYRSGPEPPTSASDMFNSLKYPLIESRSNLSEKWEVNSLKILVLSKLYQTLSTLRLDASKVQEIINLAQYTYFDSSTPDLETDIDGLRKLISLYMAANVEIISEHTSFMELIKGGGAFVRDLWKRVVPKKPAGEMTRLDG</sequence>
<proteinExistence type="predicted"/>
<gene>
    <name evidence="2" type="ORF">PAC_18918</name>
</gene>
<dbReference type="PROSITE" id="PS50097">
    <property type="entry name" value="BTB"/>
    <property type="match status" value="1"/>
</dbReference>
<dbReference type="SUPFAM" id="SSF54695">
    <property type="entry name" value="POZ domain"/>
    <property type="match status" value="1"/>
</dbReference>
<evidence type="ECO:0000313" key="3">
    <source>
        <dbReference type="Proteomes" id="UP000184330"/>
    </source>
</evidence>
<reference evidence="2 3" key="1">
    <citation type="submission" date="2016-03" db="EMBL/GenBank/DDBJ databases">
        <authorList>
            <person name="Ploux O."/>
        </authorList>
    </citation>
    <scope>NUCLEOTIDE SEQUENCE [LARGE SCALE GENOMIC DNA]</scope>
    <source>
        <strain evidence="2 3">UAMH 11012</strain>
    </source>
</reference>
<dbReference type="InterPro" id="IPR011333">
    <property type="entry name" value="SKP1/BTB/POZ_sf"/>
</dbReference>
<dbReference type="Pfam" id="PF00651">
    <property type="entry name" value="BTB"/>
    <property type="match status" value="1"/>
</dbReference>
<name>A0A1L7XVJ2_9HELO</name>
<dbReference type="PANTHER" id="PTHR47843">
    <property type="entry name" value="BTB DOMAIN-CONTAINING PROTEIN-RELATED"/>
    <property type="match status" value="1"/>
</dbReference>
<dbReference type="Proteomes" id="UP000184330">
    <property type="component" value="Unassembled WGS sequence"/>
</dbReference>
<keyword evidence="3" id="KW-1185">Reference proteome</keyword>
<dbReference type="InterPro" id="IPR000210">
    <property type="entry name" value="BTB/POZ_dom"/>
</dbReference>
<feature type="domain" description="BTB" evidence="1">
    <location>
        <begin position="12"/>
        <end position="81"/>
    </location>
</feature>
<evidence type="ECO:0000313" key="2">
    <source>
        <dbReference type="EMBL" id="CZR69017.1"/>
    </source>
</evidence>
<accession>A0A1L7XVJ2</accession>
<organism evidence="2 3">
    <name type="scientific">Phialocephala subalpina</name>
    <dbReference type="NCBI Taxonomy" id="576137"/>
    <lineage>
        <taxon>Eukaryota</taxon>
        <taxon>Fungi</taxon>
        <taxon>Dikarya</taxon>
        <taxon>Ascomycota</taxon>
        <taxon>Pezizomycotina</taxon>
        <taxon>Leotiomycetes</taxon>
        <taxon>Helotiales</taxon>
        <taxon>Mollisiaceae</taxon>
        <taxon>Phialocephala</taxon>
        <taxon>Phialocephala fortinii species complex</taxon>
    </lineage>
</organism>
<dbReference type="AlphaFoldDB" id="A0A1L7XVJ2"/>
<dbReference type="OrthoDB" id="9997739at2759"/>
<protein>
    <recommendedName>
        <fullName evidence="1">BTB domain-containing protein</fullName>
    </recommendedName>
</protein>
<dbReference type="Gene3D" id="3.30.710.10">
    <property type="entry name" value="Potassium Channel Kv1.1, Chain A"/>
    <property type="match status" value="1"/>
</dbReference>
<dbReference type="EMBL" id="FJOG01000063">
    <property type="protein sequence ID" value="CZR69017.1"/>
    <property type="molecule type" value="Genomic_DNA"/>
</dbReference>
<evidence type="ECO:0000259" key="1">
    <source>
        <dbReference type="PROSITE" id="PS50097"/>
    </source>
</evidence>